<dbReference type="InterPro" id="IPR029044">
    <property type="entry name" value="Nucleotide-diphossugar_trans"/>
</dbReference>
<dbReference type="Gene3D" id="3.90.550.10">
    <property type="entry name" value="Spore Coat Polysaccharide Biosynthesis Protein SpsA, Chain A"/>
    <property type="match status" value="1"/>
</dbReference>
<dbReference type="Pfam" id="PF00535">
    <property type="entry name" value="Glycos_transf_2"/>
    <property type="match status" value="1"/>
</dbReference>
<sequence>MSVAIVILNFNGKHFLEKFLPSVVASCPKNSIYVADNGSSDDSIDFLKNQYPEVHLLIGEGNLGYAGGYNRALQSIDADYYVLMNSDIEPSENWLNPLVDYMENNPLVAAAQPFILAYQDPTYFEYAGAAGGYWDNLGFPFCRGRIFDSIEKNEGQYSTSLVQWATGACLLVRSDIYWQVGGLDAYFFAHMEEIDLCWRFQRAGYQVAAVAESTVKHVGGGTLDKGNPFKTYLNFRNNLILLYKNLSGWEKWSTLLFRMGADGLAGIRYLLSGEFALIWAIVKAHFAFYYYILVHHPKQNLPNALIKKSSTIMYPKSILWAYFMQKKKKFSDLKY</sequence>
<evidence type="ECO:0000313" key="5">
    <source>
        <dbReference type="EMBL" id="NGZ44715.1"/>
    </source>
</evidence>
<proteinExistence type="inferred from homology"/>
<accession>A0ABX0F4D1</accession>
<dbReference type="Proteomes" id="UP001318301">
    <property type="component" value="Unassembled WGS sequence"/>
</dbReference>
<organism evidence="5 6">
    <name type="scientific">Aquirufa beregesia</name>
    <dbReference type="NCBI Taxonomy" id="2516556"/>
    <lineage>
        <taxon>Bacteria</taxon>
        <taxon>Pseudomonadati</taxon>
        <taxon>Bacteroidota</taxon>
        <taxon>Cytophagia</taxon>
        <taxon>Cytophagales</taxon>
        <taxon>Flectobacillaceae</taxon>
        <taxon>Aquirufa</taxon>
    </lineage>
</organism>
<feature type="domain" description="Glycosyltransferase 2-like" evidence="4">
    <location>
        <begin position="5"/>
        <end position="145"/>
    </location>
</feature>
<evidence type="ECO:0000256" key="3">
    <source>
        <dbReference type="ARBA" id="ARBA00022679"/>
    </source>
</evidence>
<keyword evidence="3" id="KW-0808">Transferase</keyword>
<keyword evidence="2" id="KW-0328">Glycosyltransferase</keyword>
<dbReference type="InterPro" id="IPR001173">
    <property type="entry name" value="Glyco_trans_2-like"/>
</dbReference>
<evidence type="ECO:0000256" key="2">
    <source>
        <dbReference type="ARBA" id="ARBA00022676"/>
    </source>
</evidence>
<protein>
    <submittedName>
        <fullName evidence="5">Glycosyltransferase family 2 protein</fullName>
    </submittedName>
</protein>
<name>A0ABX0F4D1_9BACT</name>
<dbReference type="PANTHER" id="PTHR43179:SF12">
    <property type="entry name" value="GALACTOFURANOSYLTRANSFERASE GLFT2"/>
    <property type="match status" value="1"/>
</dbReference>
<comment type="caution">
    <text evidence="5">The sequence shown here is derived from an EMBL/GenBank/DDBJ whole genome shotgun (WGS) entry which is preliminary data.</text>
</comment>
<dbReference type="RefSeq" id="WP_166231484.1">
    <property type="nucleotide sequence ID" value="NZ_CBCSIJ010000013.1"/>
</dbReference>
<evidence type="ECO:0000313" key="6">
    <source>
        <dbReference type="Proteomes" id="UP001318301"/>
    </source>
</evidence>
<gene>
    <name evidence="5" type="ORF">EWU23_09515</name>
</gene>
<comment type="similarity">
    <text evidence="1">Belongs to the glycosyltransferase 2 family.</text>
</comment>
<dbReference type="EMBL" id="SEWW01000005">
    <property type="protein sequence ID" value="NGZ44715.1"/>
    <property type="molecule type" value="Genomic_DNA"/>
</dbReference>
<evidence type="ECO:0000259" key="4">
    <source>
        <dbReference type="Pfam" id="PF00535"/>
    </source>
</evidence>
<dbReference type="CDD" id="cd04186">
    <property type="entry name" value="GT_2_like_c"/>
    <property type="match status" value="1"/>
</dbReference>
<dbReference type="SUPFAM" id="SSF53448">
    <property type="entry name" value="Nucleotide-diphospho-sugar transferases"/>
    <property type="match status" value="1"/>
</dbReference>
<keyword evidence="6" id="KW-1185">Reference proteome</keyword>
<dbReference type="PANTHER" id="PTHR43179">
    <property type="entry name" value="RHAMNOSYLTRANSFERASE WBBL"/>
    <property type="match status" value="1"/>
</dbReference>
<evidence type="ECO:0000256" key="1">
    <source>
        <dbReference type="ARBA" id="ARBA00006739"/>
    </source>
</evidence>
<reference evidence="5 6" key="1">
    <citation type="submission" date="2019-02" db="EMBL/GenBank/DDBJ databases">
        <title>Genome of a new Bacteroidetes strain.</title>
        <authorList>
            <person name="Pitt A."/>
        </authorList>
    </citation>
    <scope>NUCLEOTIDE SEQUENCE [LARGE SCALE GENOMIC DNA]</scope>
    <source>
        <strain evidence="5 6">50C-KIRBA</strain>
    </source>
</reference>